<dbReference type="PANTHER" id="PTHR43004">
    <property type="entry name" value="TRK SYSTEM POTASSIUM UPTAKE PROTEIN"/>
    <property type="match status" value="1"/>
</dbReference>
<evidence type="ECO:0000259" key="6">
    <source>
        <dbReference type="Pfam" id="PF01494"/>
    </source>
</evidence>
<evidence type="ECO:0000256" key="1">
    <source>
        <dbReference type="ARBA" id="ARBA00001974"/>
    </source>
</evidence>
<comment type="caution">
    <text evidence="7">The sequence shown here is derived from an EMBL/GenBank/DDBJ whole genome shotgun (WGS) entry which is preliminary data.</text>
</comment>
<evidence type="ECO:0000256" key="3">
    <source>
        <dbReference type="ARBA" id="ARBA00022630"/>
    </source>
</evidence>
<dbReference type="Proteomes" id="UP000053558">
    <property type="component" value="Unassembled WGS sequence"/>
</dbReference>
<sequence length="543" mass="58686">MPSSTQVLIAGAGPVGLVAALTLVQSGVSVRIIEKEHGPRPGERGAGTYPRTLEVYHFLGVNEIRERGEAVSHIQSHIFGSIDVVKEFPFLVGEADPTPAIPINRSVALGQTYVEQILASHLEKLGCAVEYGKELLTFEQNEEGVVVHISSQNGSIEADETVEAQLMIGADGARGVVRKQLGLTFLGETREDTRIITADIRIKCAGLSRDHWHHFGDADGASLFFRPSNQFGDNDGWQLILSGDRFDIERLAADKEAVYSCVKEAVGAPIQFMELIWISQFRPNIRMVDTFGKRRVLVAGDAAQLGGQGMNSGVQDAFNLAWKVALVAKGMAPLSLLESYTAERLPVIAQMLNLTTTLLDKTFGARREKVDQAYRRDRILFMLGVNYRTSPIVLDEFSADIPAVPAYNTERTDELVAGDRAPDAPALVEGDNTVSLFNDVFKPTHHTALVFAADIQAANPVLKSLAQYSGISSAVIIIPATAKPVGNIGSARIVIDKEGHAHTNYLVKGGSRVVIVRPDGVVGAIVAGQSGVEKYFGLIQGRK</sequence>
<evidence type="ECO:0000313" key="7">
    <source>
        <dbReference type="EMBL" id="EIW84676.1"/>
    </source>
</evidence>
<dbReference type="GO" id="GO:0071949">
    <property type="term" value="F:FAD binding"/>
    <property type="evidence" value="ECO:0007669"/>
    <property type="project" value="InterPro"/>
</dbReference>
<evidence type="ECO:0000313" key="8">
    <source>
        <dbReference type="Proteomes" id="UP000053558"/>
    </source>
</evidence>
<dbReference type="EMBL" id="JH711574">
    <property type="protein sequence ID" value="EIW84676.1"/>
    <property type="molecule type" value="Genomic_DNA"/>
</dbReference>
<evidence type="ECO:0000256" key="2">
    <source>
        <dbReference type="ARBA" id="ARBA00007801"/>
    </source>
</evidence>
<dbReference type="InterPro" id="IPR036188">
    <property type="entry name" value="FAD/NAD-bd_sf"/>
</dbReference>
<dbReference type="InterPro" id="IPR036249">
    <property type="entry name" value="Thioredoxin-like_sf"/>
</dbReference>
<dbReference type="InterPro" id="IPR002938">
    <property type="entry name" value="FAD-bd"/>
</dbReference>
<dbReference type="Gene3D" id="3.30.70.2450">
    <property type="match status" value="1"/>
</dbReference>
<keyword evidence="5" id="KW-0560">Oxidoreductase</keyword>
<reference evidence="8" key="1">
    <citation type="journal article" date="2012" name="Science">
        <title>The Paleozoic origin of enzymatic lignin decomposition reconstructed from 31 fungal genomes.</title>
        <authorList>
            <person name="Floudas D."/>
            <person name="Binder M."/>
            <person name="Riley R."/>
            <person name="Barry K."/>
            <person name="Blanchette R.A."/>
            <person name="Henrissat B."/>
            <person name="Martinez A.T."/>
            <person name="Otillar R."/>
            <person name="Spatafora J.W."/>
            <person name="Yadav J.S."/>
            <person name="Aerts A."/>
            <person name="Benoit I."/>
            <person name="Boyd A."/>
            <person name="Carlson A."/>
            <person name="Copeland A."/>
            <person name="Coutinho P.M."/>
            <person name="de Vries R.P."/>
            <person name="Ferreira P."/>
            <person name="Findley K."/>
            <person name="Foster B."/>
            <person name="Gaskell J."/>
            <person name="Glotzer D."/>
            <person name="Gorecki P."/>
            <person name="Heitman J."/>
            <person name="Hesse C."/>
            <person name="Hori C."/>
            <person name="Igarashi K."/>
            <person name="Jurgens J.A."/>
            <person name="Kallen N."/>
            <person name="Kersten P."/>
            <person name="Kohler A."/>
            <person name="Kuees U."/>
            <person name="Kumar T.K.A."/>
            <person name="Kuo A."/>
            <person name="LaButti K."/>
            <person name="Larrondo L.F."/>
            <person name="Lindquist E."/>
            <person name="Ling A."/>
            <person name="Lombard V."/>
            <person name="Lucas S."/>
            <person name="Lundell T."/>
            <person name="Martin R."/>
            <person name="McLaughlin D.J."/>
            <person name="Morgenstern I."/>
            <person name="Morin E."/>
            <person name="Murat C."/>
            <person name="Nagy L.G."/>
            <person name="Nolan M."/>
            <person name="Ohm R.A."/>
            <person name="Patyshakuliyeva A."/>
            <person name="Rokas A."/>
            <person name="Ruiz-Duenas F.J."/>
            <person name="Sabat G."/>
            <person name="Salamov A."/>
            <person name="Samejima M."/>
            <person name="Schmutz J."/>
            <person name="Slot J.C."/>
            <person name="St John F."/>
            <person name="Stenlid J."/>
            <person name="Sun H."/>
            <person name="Sun S."/>
            <person name="Syed K."/>
            <person name="Tsang A."/>
            <person name="Wiebenga A."/>
            <person name="Young D."/>
            <person name="Pisabarro A."/>
            <person name="Eastwood D.C."/>
            <person name="Martin F."/>
            <person name="Cullen D."/>
            <person name="Grigoriev I.V."/>
            <person name="Hibbett D.S."/>
        </authorList>
    </citation>
    <scope>NUCLEOTIDE SEQUENCE [LARGE SCALE GENOMIC DNA]</scope>
    <source>
        <strain evidence="8">RWD-64-598 SS2</strain>
    </source>
</reference>
<evidence type="ECO:0000256" key="4">
    <source>
        <dbReference type="ARBA" id="ARBA00022827"/>
    </source>
</evidence>
<dbReference type="SUPFAM" id="SSF51905">
    <property type="entry name" value="FAD/NAD(P)-binding domain"/>
    <property type="match status" value="1"/>
</dbReference>
<dbReference type="GO" id="GO:0016709">
    <property type="term" value="F:oxidoreductase activity, acting on paired donors, with incorporation or reduction of molecular oxygen, NAD(P)H as one donor, and incorporation of one atom of oxygen"/>
    <property type="evidence" value="ECO:0007669"/>
    <property type="project" value="UniProtKB-ARBA"/>
</dbReference>
<organism evidence="7 8">
    <name type="scientific">Coniophora puteana (strain RWD-64-598)</name>
    <name type="common">Brown rot fungus</name>
    <dbReference type="NCBI Taxonomy" id="741705"/>
    <lineage>
        <taxon>Eukaryota</taxon>
        <taxon>Fungi</taxon>
        <taxon>Dikarya</taxon>
        <taxon>Basidiomycota</taxon>
        <taxon>Agaricomycotina</taxon>
        <taxon>Agaricomycetes</taxon>
        <taxon>Agaricomycetidae</taxon>
        <taxon>Boletales</taxon>
        <taxon>Coniophorineae</taxon>
        <taxon>Coniophoraceae</taxon>
        <taxon>Coniophora</taxon>
    </lineage>
</organism>
<evidence type="ECO:0000256" key="5">
    <source>
        <dbReference type="ARBA" id="ARBA00023002"/>
    </source>
</evidence>
<dbReference type="OMA" id="ITADIRI"/>
<dbReference type="AlphaFoldDB" id="A0A5M3N073"/>
<keyword evidence="3" id="KW-0285">Flavoprotein</keyword>
<dbReference type="KEGG" id="cput:CONPUDRAFT_162044"/>
<dbReference type="GeneID" id="19204652"/>
<proteinExistence type="inferred from homology"/>
<gene>
    <name evidence="7" type="ORF">CONPUDRAFT_162044</name>
</gene>
<keyword evidence="4" id="KW-0274">FAD</keyword>
<feature type="domain" description="FAD-binding" evidence="6">
    <location>
        <begin position="5"/>
        <end position="353"/>
    </location>
</feature>
<comment type="similarity">
    <text evidence="2">Belongs to the PheA/TfdB FAD monooxygenase family.</text>
</comment>
<dbReference type="PRINTS" id="PR00420">
    <property type="entry name" value="RNGMNOXGNASE"/>
</dbReference>
<protein>
    <recommendedName>
        <fullName evidence="6">FAD-binding domain-containing protein</fullName>
    </recommendedName>
</protein>
<keyword evidence="8" id="KW-1185">Reference proteome</keyword>
<name>A0A5M3N073_CONPW</name>
<accession>A0A5M3N073</accession>
<comment type="cofactor">
    <cofactor evidence="1">
        <name>FAD</name>
        <dbReference type="ChEBI" id="CHEBI:57692"/>
    </cofactor>
</comment>
<dbReference type="OrthoDB" id="1716816at2759"/>
<dbReference type="SUPFAM" id="SSF52833">
    <property type="entry name" value="Thioredoxin-like"/>
    <property type="match status" value="1"/>
</dbReference>
<dbReference type="RefSeq" id="XP_007764403.1">
    <property type="nucleotide sequence ID" value="XM_007766213.1"/>
</dbReference>
<dbReference type="Gene3D" id="3.40.30.120">
    <property type="match status" value="1"/>
</dbReference>
<dbReference type="Gene3D" id="3.50.50.60">
    <property type="entry name" value="FAD/NAD(P)-binding domain"/>
    <property type="match status" value="1"/>
</dbReference>
<dbReference type="Pfam" id="PF01494">
    <property type="entry name" value="FAD_binding_3"/>
    <property type="match status" value="1"/>
</dbReference>
<dbReference type="PANTHER" id="PTHR43004:SF19">
    <property type="entry name" value="BINDING MONOOXYGENASE, PUTATIVE (JCVI)-RELATED"/>
    <property type="match status" value="1"/>
</dbReference>
<dbReference type="InterPro" id="IPR050641">
    <property type="entry name" value="RIFMO-like"/>
</dbReference>